<keyword evidence="6 11" id="KW-0812">Transmembrane</keyword>
<evidence type="ECO:0000256" key="3">
    <source>
        <dbReference type="ARBA" id="ARBA00012438"/>
    </source>
</evidence>
<dbReference type="Gene3D" id="1.10.287.130">
    <property type="match status" value="1"/>
</dbReference>
<dbReference type="Pfam" id="PF00512">
    <property type="entry name" value="HisKA"/>
    <property type="match status" value="1"/>
</dbReference>
<dbReference type="InterPro" id="IPR036097">
    <property type="entry name" value="HisK_dim/P_sf"/>
</dbReference>
<comment type="caution">
    <text evidence="13">The sequence shown here is derived from an EMBL/GenBank/DDBJ whole genome shotgun (WGS) entry which is preliminary data.</text>
</comment>
<dbReference type="CDD" id="cd00082">
    <property type="entry name" value="HisKA"/>
    <property type="match status" value="1"/>
</dbReference>
<comment type="catalytic activity">
    <reaction evidence="1">
        <text>ATP + protein L-histidine = ADP + protein N-phospho-L-histidine.</text>
        <dbReference type="EC" id="2.7.13.3"/>
    </reaction>
</comment>
<feature type="domain" description="Histidine kinase" evidence="12">
    <location>
        <begin position="228"/>
        <end position="446"/>
    </location>
</feature>
<gene>
    <name evidence="13" type="ORF">G4G51_001933</name>
</gene>
<dbReference type="Pfam" id="PF02518">
    <property type="entry name" value="HATPase_c"/>
    <property type="match status" value="1"/>
</dbReference>
<dbReference type="InterPro" id="IPR005467">
    <property type="entry name" value="His_kinase_dom"/>
</dbReference>
<sequence length="447" mass="49736">MMKSVKYRLSLSLFIAILFTGTISAALTFFLALDESHELQDNTLKQITLVLKYSSGNERIPQQIGRSMEGDNEDKILVEYLPHNAAHVPASTMHFELPSTVSDGFQDVESGNKRYRILITQYSPEAKVVVGQQSDVRDDIAISSALRSLIPFLILFPVFMLVAWFVVRKAFIPLQRVADAVCSRHDNDLTPVRDKNIPDEIQPFIVSINDLLSRVDAVIQTQKRFIADAAHELRTPLTALSLQAERLSASEMSEEARQRLAVLQTGISREKRLLEQLLSLAREQQNENKTHHDSVDVVSLFRSVIETILPLATEKDIDIGILQSSEPEVLTVIVTDKNALYTAIKNVTENAVRFTPPQGRIDLSVGWERDFLVIEVEDSGPGISESEREKVFGAFYRTAGTSLPGSGLGLSIVKTCVQRLGGSITLKTSARFDTGLLVRICIPYNPC</sequence>
<dbReference type="InterPro" id="IPR003594">
    <property type="entry name" value="HATPase_dom"/>
</dbReference>
<evidence type="ECO:0000256" key="5">
    <source>
        <dbReference type="ARBA" id="ARBA00022679"/>
    </source>
</evidence>
<protein>
    <recommendedName>
        <fullName evidence="3">histidine kinase</fullName>
        <ecNumber evidence="3">2.7.13.3</ecNumber>
    </recommendedName>
</protein>
<keyword evidence="7 13" id="KW-0418">Kinase</keyword>
<dbReference type="Gene3D" id="3.30.565.10">
    <property type="entry name" value="Histidine kinase-like ATPase, C-terminal domain"/>
    <property type="match status" value="1"/>
</dbReference>
<evidence type="ECO:0000256" key="8">
    <source>
        <dbReference type="ARBA" id="ARBA00022989"/>
    </source>
</evidence>
<evidence type="ECO:0000313" key="13">
    <source>
        <dbReference type="EMBL" id="HAE4977390.1"/>
    </source>
</evidence>
<feature type="transmembrane region" description="Helical" evidence="11">
    <location>
        <begin position="149"/>
        <end position="167"/>
    </location>
</feature>
<evidence type="ECO:0000256" key="10">
    <source>
        <dbReference type="ARBA" id="ARBA00023136"/>
    </source>
</evidence>
<dbReference type="InterPro" id="IPR036890">
    <property type="entry name" value="HATPase_C_sf"/>
</dbReference>
<dbReference type="GO" id="GO:0005886">
    <property type="term" value="C:plasma membrane"/>
    <property type="evidence" value="ECO:0007669"/>
    <property type="project" value="TreeGrafter"/>
</dbReference>
<accession>A0A732GMK4</accession>
<keyword evidence="10 11" id="KW-0472">Membrane</keyword>
<evidence type="ECO:0000256" key="7">
    <source>
        <dbReference type="ARBA" id="ARBA00022777"/>
    </source>
</evidence>
<dbReference type="SUPFAM" id="SSF47384">
    <property type="entry name" value="Homodimeric domain of signal transducing histidine kinase"/>
    <property type="match status" value="1"/>
</dbReference>
<dbReference type="AlphaFoldDB" id="A0A732GMK4"/>
<dbReference type="EMBL" id="DAASCL010000013">
    <property type="protein sequence ID" value="HAE4977390.1"/>
    <property type="molecule type" value="Genomic_DNA"/>
</dbReference>
<dbReference type="PANTHER" id="PTHR45436:SF15">
    <property type="entry name" value="SENSOR HISTIDINE KINASE CUSS"/>
    <property type="match status" value="1"/>
</dbReference>
<organism evidence="13">
    <name type="scientific">Salmonella dublin</name>
    <dbReference type="NCBI Taxonomy" id="98360"/>
    <lineage>
        <taxon>Bacteria</taxon>
        <taxon>Pseudomonadati</taxon>
        <taxon>Pseudomonadota</taxon>
        <taxon>Gammaproteobacteria</taxon>
        <taxon>Enterobacterales</taxon>
        <taxon>Enterobacteriaceae</taxon>
        <taxon>Salmonella</taxon>
    </lineage>
</organism>
<evidence type="ECO:0000256" key="1">
    <source>
        <dbReference type="ARBA" id="ARBA00000085"/>
    </source>
</evidence>
<keyword evidence="4" id="KW-0597">Phosphoprotein</keyword>
<dbReference type="SMART" id="SM00388">
    <property type="entry name" value="HisKA"/>
    <property type="match status" value="1"/>
</dbReference>
<evidence type="ECO:0000256" key="4">
    <source>
        <dbReference type="ARBA" id="ARBA00022553"/>
    </source>
</evidence>
<dbReference type="PRINTS" id="PR00344">
    <property type="entry name" value="BCTRLSENSOR"/>
</dbReference>
<proteinExistence type="predicted"/>
<evidence type="ECO:0000256" key="11">
    <source>
        <dbReference type="SAM" id="Phobius"/>
    </source>
</evidence>
<dbReference type="CDD" id="cd00075">
    <property type="entry name" value="HATPase"/>
    <property type="match status" value="1"/>
</dbReference>
<name>A0A732GMK4_SALDU</name>
<dbReference type="PROSITE" id="PS50109">
    <property type="entry name" value="HIS_KIN"/>
    <property type="match status" value="1"/>
</dbReference>
<evidence type="ECO:0000256" key="9">
    <source>
        <dbReference type="ARBA" id="ARBA00023012"/>
    </source>
</evidence>
<comment type="subcellular location">
    <subcellularLocation>
        <location evidence="2">Membrane</location>
        <topology evidence="2">Multi-pass membrane protein</topology>
    </subcellularLocation>
</comment>
<dbReference type="EC" id="2.7.13.3" evidence="3"/>
<dbReference type="SUPFAM" id="SSF55874">
    <property type="entry name" value="ATPase domain of HSP90 chaperone/DNA topoisomerase II/histidine kinase"/>
    <property type="match status" value="1"/>
</dbReference>
<keyword evidence="8 11" id="KW-1133">Transmembrane helix</keyword>
<evidence type="ECO:0000256" key="2">
    <source>
        <dbReference type="ARBA" id="ARBA00004141"/>
    </source>
</evidence>
<dbReference type="SMART" id="SM00387">
    <property type="entry name" value="HATPase_c"/>
    <property type="match status" value="1"/>
</dbReference>
<dbReference type="GO" id="GO:0000155">
    <property type="term" value="F:phosphorelay sensor kinase activity"/>
    <property type="evidence" value="ECO:0007669"/>
    <property type="project" value="InterPro"/>
</dbReference>
<dbReference type="PANTHER" id="PTHR45436">
    <property type="entry name" value="SENSOR HISTIDINE KINASE YKOH"/>
    <property type="match status" value="1"/>
</dbReference>
<reference evidence="13" key="1">
    <citation type="journal article" date="2018" name="Genome Biol.">
        <title>SKESA: strategic k-mer extension for scrupulous assemblies.</title>
        <authorList>
            <person name="Souvorov A."/>
            <person name="Agarwala R."/>
            <person name="Lipman D.J."/>
        </authorList>
    </citation>
    <scope>NUCLEOTIDE SEQUENCE</scope>
    <source>
        <strain evidence="13">10-1049</strain>
    </source>
</reference>
<keyword evidence="9" id="KW-0902">Two-component regulatory system</keyword>
<evidence type="ECO:0000256" key="6">
    <source>
        <dbReference type="ARBA" id="ARBA00022692"/>
    </source>
</evidence>
<dbReference type="InterPro" id="IPR004358">
    <property type="entry name" value="Sig_transdc_His_kin-like_C"/>
</dbReference>
<reference evidence="13" key="2">
    <citation type="submission" date="2018-07" db="EMBL/GenBank/DDBJ databases">
        <authorList>
            <consortium name="NCBI Pathogen Detection Project"/>
        </authorList>
    </citation>
    <scope>NUCLEOTIDE SEQUENCE</scope>
    <source>
        <strain evidence="13">10-1049</strain>
    </source>
</reference>
<dbReference type="InterPro" id="IPR003661">
    <property type="entry name" value="HisK_dim/P_dom"/>
</dbReference>
<evidence type="ECO:0000259" key="12">
    <source>
        <dbReference type="PROSITE" id="PS50109"/>
    </source>
</evidence>
<dbReference type="InterPro" id="IPR050428">
    <property type="entry name" value="TCS_sensor_his_kinase"/>
</dbReference>
<keyword evidence="5" id="KW-0808">Transferase</keyword>